<dbReference type="HAMAP" id="MF_00001">
    <property type="entry name" value="Asp_carb_tr"/>
    <property type="match status" value="1"/>
</dbReference>
<evidence type="ECO:0000256" key="7">
    <source>
        <dbReference type="HAMAP-Rule" id="MF_00001"/>
    </source>
</evidence>
<evidence type="ECO:0000256" key="2">
    <source>
        <dbReference type="ARBA" id="ARBA00008896"/>
    </source>
</evidence>
<dbReference type="PANTHER" id="PTHR45753:SF6">
    <property type="entry name" value="ASPARTATE CARBAMOYLTRANSFERASE"/>
    <property type="match status" value="1"/>
</dbReference>
<feature type="domain" description="Aspartate/ornithine carbamoyltransferase carbamoyl-P binding" evidence="9">
    <location>
        <begin position="2"/>
        <end position="139"/>
    </location>
</feature>
<evidence type="ECO:0000256" key="5">
    <source>
        <dbReference type="ARBA" id="ARBA00043884"/>
    </source>
</evidence>
<dbReference type="PROSITE" id="PS00097">
    <property type="entry name" value="CARBAMOYLTRANSFERASE"/>
    <property type="match status" value="1"/>
</dbReference>
<dbReference type="SUPFAM" id="SSF53671">
    <property type="entry name" value="Aspartate/ornithine carbamoyltransferase"/>
    <property type="match status" value="1"/>
</dbReference>
<dbReference type="NCBIfam" id="TIGR00670">
    <property type="entry name" value="asp_carb_tr"/>
    <property type="match status" value="1"/>
</dbReference>
<dbReference type="PRINTS" id="PR00101">
    <property type="entry name" value="ATCASE"/>
</dbReference>
<dbReference type="Pfam" id="PF00185">
    <property type="entry name" value="OTCace"/>
    <property type="match status" value="1"/>
</dbReference>
<feature type="binding site" evidence="7">
    <location>
        <position position="252"/>
    </location>
    <ligand>
        <name>carbamoyl phosphate</name>
        <dbReference type="ChEBI" id="CHEBI:58228"/>
    </ligand>
</feature>
<dbReference type="InterPro" id="IPR036901">
    <property type="entry name" value="Asp/Orn_carbamoylTrfase_sf"/>
</dbReference>
<evidence type="ECO:0000256" key="6">
    <source>
        <dbReference type="ARBA" id="ARBA00048859"/>
    </source>
</evidence>
<proteinExistence type="inferred from homology"/>
<feature type="binding site" evidence="7">
    <location>
        <position position="99"/>
    </location>
    <ligand>
        <name>carbamoyl phosphate</name>
        <dbReference type="ChEBI" id="CHEBI:58228"/>
    </ligand>
</feature>
<dbReference type="GO" id="GO:0006207">
    <property type="term" value="P:'de novo' pyrimidine nucleobase biosynthetic process"/>
    <property type="evidence" value="ECO:0007669"/>
    <property type="project" value="InterPro"/>
</dbReference>
<dbReference type="InterPro" id="IPR006131">
    <property type="entry name" value="Asp_carbamoyltransf_Asp/Orn-bd"/>
</dbReference>
<dbReference type="GO" id="GO:0004070">
    <property type="term" value="F:aspartate carbamoyltransferase activity"/>
    <property type="evidence" value="ECO:0007669"/>
    <property type="project" value="UniProtKB-UniRule"/>
</dbReference>
<evidence type="ECO:0000256" key="1">
    <source>
        <dbReference type="ARBA" id="ARBA00004852"/>
    </source>
</evidence>
<evidence type="ECO:0000259" key="9">
    <source>
        <dbReference type="Pfam" id="PF02729"/>
    </source>
</evidence>
<comment type="similarity">
    <text evidence="2 7">Belongs to the aspartate/ornithine carbamoyltransferase superfamily. ATCase family.</text>
</comment>
<dbReference type="UniPathway" id="UPA00070">
    <property type="reaction ID" value="UER00116"/>
</dbReference>
<dbReference type="GO" id="GO:0044205">
    <property type="term" value="P:'de novo' UMP biosynthetic process"/>
    <property type="evidence" value="ECO:0007669"/>
    <property type="project" value="UniProtKB-UniRule"/>
</dbReference>
<evidence type="ECO:0000313" key="10">
    <source>
        <dbReference type="EMBL" id="RQD88133.1"/>
    </source>
</evidence>
<feature type="binding site" evidence="7">
    <location>
        <position position="212"/>
    </location>
    <ligand>
        <name>L-aspartate</name>
        <dbReference type="ChEBI" id="CHEBI:29991"/>
    </ligand>
</feature>
<comment type="pathway">
    <text evidence="1 7">Pyrimidine metabolism; UMP biosynthesis via de novo pathway; (S)-dihydroorotate from bicarbonate: step 2/3.</text>
</comment>
<evidence type="ECO:0000256" key="4">
    <source>
        <dbReference type="ARBA" id="ARBA00022975"/>
    </source>
</evidence>
<comment type="function">
    <text evidence="5 7">Catalyzes the condensation of carbamoyl phosphate and aspartate to form carbamoyl aspartate and inorganic phosphate, the committed step in the de novo pyrimidine nucleotide biosynthesis pathway.</text>
</comment>
<dbReference type="GO" id="GO:0016597">
    <property type="term" value="F:amino acid binding"/>
    <property type="evidence" value="ECO:0007669"/>
    <property type="project" value="InterPro"/>
</dbReference>
<feature type="binding site" evidence="7">
    <location>
        <position position="161"/>
    </location>
    <ligand>
        <name>L-aspartate</name>
        <dbReference type="ChEBI" id="CHEBI:29991"/>
    </ligand>
</feature>
<dbReference type="PRINTS" id="PR00100">
    <property type="entry name" value="AOTCASE"/>
</dbReference>
<evidence type="ECO:0000256" key="3">
    <source>
        <dbReference type="ARBA" id="ARBA00022679"/>
    </source>
</evidence>
<dbReference type="Gene3D" id="3.40.50.1370">
    <property type="entry name" value="Aspartate/ornithine carbamoyltransferase"/>
    <property type="match status" value="2"/>
</dbReference>
<dbReference type="EC" id="2.1.3.2" evidence="7"/>
<feature type="binding site" evidence="7">
    <location>
        <position position="50"/>
    </location>
    <ligand>
        <name>carbamoyl phosphate</name>
        <dbReference type="ChEBI" id="CHEBI:58228"/>
    </ligand>
</feature>
<accession>A0A424Z1U6</accession>
<organism evidence="10 11">
    <name type="scientific">Campylobacter hepaticus</name>
    <dbReference type="NCBI Taxonomy" id="1813019"/>
    <lineage>
        <taxon>Bacteria</taxon>
        <taxon>Pseudomonadati</taxon>
        <taxon>Campylobacterota</taxon>
        <taxon>Epsilonproteobacteria</taxon>
        <taxon>Campylobacterales</taxon>
        <taxon>Campylobacteraceae</taxon>
        <taxon>Campylobacter</taxon>
    </lineage>
</organism>
<evidence type="ECO:0000313" key="11">
    <source>
        <dbReference type="Proteomes" id="UP000286095"/>
    </source>
</evidence>
<dbReference type="GO" id="GO:0006520">
    <property type="term" value="P:amino acid metabolic process"/>
    <property type="evidence" value="ECO:0007669"/>
    <property type="project" value="InterPro"/>
</dbReference>
<dbReference type="InterPro" id="IPR006132">
    <property type="entry name" value="Asp/Orn_carbamoyltranf_P-bd"/>
</dbReference>
<dbReference type="STRING" id="1813019.A2J15_03845"/>
<dbReference type="InterPro" id="IPR006130">
    <property type="entry name" value="Asp/Orn_carbamoylTrfase"/>
</dbReference>
<keyword evidence="4 7" id="KW-0665">Pyrimidine biosynthesis</keyword>
<dbReference type="EMBL" id="QURW01000004">
    <property type="protein sequence ID" value="RQD88133.1"/>
    <property type="molecule type" value="Genomic_DNA"/>
</dbReference>
<dbReference type="PANTHER" id="PTHR45753">
    <property type="entry name" value="ORNITHINE CARBAMOYLTRANSFERASE, MITOCHONDRIAL"/>
    <property type="match status" value="1"/>
</dbReference>
<feature type="binding site" evidence="7">
    <location>
        <position position="130"/>
    </location>
    <ligand>
        <name>carbamoyl phosphate</name>
        <dbReference type="ChEBI" id="CHEBI:58228"/>
    </ligand>
</feature>
<dbReference type="Pfam" id="PF02729">
    <property type="entry name" value="OTCace_N"/>
    <property type="match status" value="1"/>
</dbReference>
<feature type="binding site" evidence="7">
    <location>
        <position position="127"/>
    </location>
    <ligand>
        <name>carbamoyl phosphate</name>
        <dbReference type="ChEBI" id="CHEBI:58228"/>
    </ligand>
</feature>
<gene>
    <name evidence="7" type="primary">pyrB</name>
    <name evidence="10" type="ORF">DZD40_02110</name>
</gene>
<feature type="binding site" evidence="7">
    <location>
        <position position="49"/>
    </location>
    <ligand>
        <name>carbamoyl phosphate</name>
        <dbReference type="ChEBI" id="CHEBI:58228"/>
    </ligand>
</feature>
<keyword evidence="3 7" id="KW-0808">Transferase</keyword>
<reference evidence="10 11" key="1">
    <citation type="submission" date="2018-08" db="EMBL/GenBank/DDBJ databases">
        <title>Survival mechanisms of Campylobacter hepaticus identified by genomic analysis and comparative transcriptomic analysis of in vivo and in vitro derived bacteria.</title>
        <authorList>
            <person name="Van T.T.H."/>
            <person name="Moore R.J."/>
        </authorList>
    </citation>
    <scope>NUCLEOTIDE SEQUENCE [LARGE SCALE GENOMIC DNA]</scope>
    <source>
        <strain evidence="10 11">54L</strain>
    </source>
</reference>
<feature type="binding site" evidence="7">
    <location>
        <position position="77"/>
    </location>
    <ligand>
        <name>L-aspartate</name>
        <dbReference type="ChEBI" id="CHEBI:29991"/>
    </ligand>
</feature>
<dbReference type="AlphaFoldDB" id="A0A424Z1U6"/>
<feature type="binding site" evidence="7">
    <location>
        <position position="251"/>
    </location>
    <ligand>
        <name>carbamoyl phosphate</name>
        <dbReference type="ChEBI" id="CHEBI:58228"/>
    </ligand>
</feature>
<comment type="subunit">
    <text evidence="7">Heterododecamer (2C3:3R2) of six catalytic PyrB chains organized as two trimers (C3), and six regulatory PyrI chains organized as three dimers (R2).</text>
</comment>
<dbReference type="GO" id="GO:0005829">
    <property type="term" value="C:cytosol"/>
    <property type="evidence" value="ECO:0007669"/>
    <property type="project" value="TreeGrafter"/>
</dbReference>
<evidence type="ECO:0000259" key="8">
    <source>
        <dbReference type="Pfam" id="PF00185"/>
    </source>
</evidence>
<dbReference type="InterPro" id="IPR002082">
    <property type="entry name" value="Asp_carbamoyltransf"/>
</dbReference>
<dbReference type="RefSeq" id="WP_124134273.1">
    <property type="nucleotide sequence ID" value="NZ_QURW01000004.1"/>
</dbReference>
<feature type="domain" description="Aspartate/ornithine carbamoyltransferase Asp/Orn-binding" evidence="8">
    <location>
        <begin position="147"/>
        <end position="287"/>
    </location>
</feature>
<comment type="catalytic activity">
    <reaction evidence="6 7">
        <text>carbamoyl phosphate + L-aspartate = N-carbamoyl-L-aspartate + phosphate + H(+)</text>
        <dbReference type="Rhea" id="RHEA:20013"/>
        <dbReference type="ChEBI" id="CHEBI:15378"/>
        <dbReference type="ChEBI" id="CHEBI:29991"/>
        <dbReference type="ChEBI" id="CHEBI:32814"/>
        <dbReference type="ChEBI" id="CHEBI:43474"/>
        <dbReference type="ChEBI" id="CHEBI:58228"/>
        <dbReference type="EC" id="2.1.3.2"/>
    </reaction>
</comment>
<protein>
    <recommendedName>
        <fullName evidence="7">Aspartate carbamoyltransferase</fullName>
        <ecNumber evidence="7">2.1.3.2</ecNumber>
    </recommendedName>
    <alternativeName>
        <fullName evidence="7">Aspartate transcarbamylase</fullName>
        <shortName evidence="7">ATCase</shortName>
    </alternativeName>
</protein>
<comment type="caution">
    <text evidence="10">The sequence shown here is derived from an EMBL/GenBank/DDBJ whole genome shotgun (WGS) entry which is preliminary data.</text>
</comment>
<sequence>MRHLLSTKDLNKNEIMQIFKEAKDFLDEQARSYLEGKQIITIFFENSTRTLSSFESAAQRLGAKVLRLDVSRSSSSKGETLYDTVANLDAMNPDAIIIRHANSGAPFMLTKYVHCPIINAGDGKHAHPTQALLDLFTIYNHFNGNIKNKKISIVGDIKNSRVASSNIELLTRFGLDISLIGPPHFMPKTHLKQFYQLDKDIIENSDIIMSLRTQTERHNKIVYASLQDYANDFCIQKNLIKNKKLILLHPGPVNRNIDISDTMMQDKRTLILKQVKNGIAIRMAILKKLILENKG</sequence>
<name>A0A424Z1U6_9BACT</name>
<dbReference type="NCBIfam" id="NF002032">
    <property type="entry name" value="PRK00856.1"/>
    <property type="match status" value="1"/>
</dbReference>
<dbReference type="Proteomes" id="UP000286095">
    <property type="component" value="Unassembled WGS sequence"/>
</dbReference>